<feature type="signal peptide" evidence="10">
    <location>
        <begin position="1"/>
        <end position="27"/>
    </location>
</feature>
<feature type="domain" description="Trypanosome variant surface glycoprotein C-terminal" evidence="11">
    <location>
        <begin position="412"/>
        <end position="521"/>
    </location>
</feature>
<reference evidence="13" key="2">
    <citation type="journal article" date="2014" name="Mol. Biochem. Parasitol.">
        <title>Capturing the variant surface glycoprotein repertoire (the VSGnome) of Trypanosoma brucei Lister 427.</title>
        <authorList>
            <person name="Cross G.A."/>
            <person name="Kim H.S."/>
            <person name="Wickstead B."/>
        </authorList>
    </citation>
    <scope>NUCLEOTIDE SEQUENCE</scope>
    <source>
        <strain evidence="13">Lister 427</strain>
    </source>
</reference>
<dbReference type="VEuPathDB" id="TriTrypDB:Tb09.v4.0113"/>
<reference evidence="13" key="1">
    <citation type="submission" date="2013-02" db="EMBL/GenBank/DDBJ databases">
        <authorList>
            <person name="Cross G.A.M."/>
            <person name="Kim H.-S."/>
            <person name="Wickstead B."/>
        </authorList>
    </citation>
    <scope>NUCLEOTIDE SEQUENCE</scope>
    <source>
        <strain evidence="13">Lister 427</strain>
    </source>
</reference>
<dbReference type="VEuPathDB" id="TriTrypDB:Tb1125.Tb09.v4.0113"/>
<evidence type="ECO:0000256" key="2">
    <source>
        <dbReference type="ARBA" id="ARBA00004609"/>
    </source>
</evidence>
<accession>M4SZX5</accession>
<keyword evidence="4" id="KW-0336">GPI-anchor</keyword>
<keyword evidence="8" id="KW-0449">Lipoprotein</keyword>
<keyword evidence="5 10" id="KW-0732">Signal</keyword>
<evidence type="ECO:0000256" key="6">
    <source>
        <dbReference type="ARBA" id="ARBA00023136"/>
    </source>
</evidence>
<evidence type="ECO:0000256" key="7">
    <source>
        <dbReference type="ARBA" id="ARBA00023180"/>
    </source>
</evidence>
<evidence type="ECO:0000259" key="12">
    <source>
        <dbReference type="Pfam" id="PF13206"/>
    </source>
</evidence>
<dbReference type="InterPro" id="IPR019609">
    <property type="entry name" value="Variant_surf_glycoprt_trypan_C"/>
</dbReference>
<evidence type="ECO:0000256" key="4">
    <source>
        <dbReference type="ARBA" id="ARBA00022622"/>
    </source>
</evidence>
<evidence type="ECO:0000259" key="11">
    <source>
        <dbReference type="Pfam" id="PF10659"/>
    </source>
</evidence>
<dbReference type="Pfam" id="PF13206">
    <property type="entry name" value="VSG_B"/>
    <property type="match status" value="1"/>
</dbReference>
<feature type="domain" description="Trypanosome variant surface glycoprotein B-type N-terminal" evidence="12">
    <location>
        <begin position="26"/>
        <end position="377"/>
    </location>
</feature>
<keyword evidence="6" id="KW-0472">Membrane</keyword>
<keyword evidence="3" id="KW-1003">Cell membrane</keyword>
<evidence type="ECO:0000256" key="1">
    <source>
        <dbReference type="ARBA" id="ARBA00002523"/>
    </source>
</evidence>
<feature type="region of interest" description="Disordered" evidence="9">
    <location>
        <begin position="388"/>
        <end position="414"/>
    </location>
</feature>
<dbReference type="GO" id="GO:0005886">
    <property type="term" value="C:plasma membrane"/>
    <property type="evidence" value="ECO:0007669"/>
    <property type="project" value="UniProtKB-SubCell"/>
</dbReference>
<evidence type="ECO:0000256" key="3">
    <source>
        <dbReference type="ARBA" id="ARBA00022475"/>
    </source>
</evidence>
<sequence length="522" mass="56158">MNKQATGRIGLAALFLLLCASFEPVGAAEPTAPDNAEAYATICALVAIAKAPYSGPKDDITDSDIIDVIAAVNLTAGGQNVTAAAIEGLEKEYVQLDELNSAKQACTQQAWGFCKEGAKYSKNNNGNEVLLKWANRKLKKEITNQLHRLAREAVLLEDDIANADFSKDVQTVGKKLKEDLIGNEPTDSVAKTIPLGKTRAGTCSSPAGTETDNFAGASLKQDVMCLCGMHTGDNQGGLKVCAKLDSNPAVALAPDTDAQADWIKFRDHCDRVSNAVTLSKETINTALQNFIKLISQPQTTNFDKAFFPGKINGTGNTGCDGDGADTNNGRCIQYKKAYTKAAGTTIPWMVALREAAEAMDSVQKKANRRHTISMRLRSLKQALQTLAADPDETTATQSATKPHKTAPSAKACRQNTTNETCTENKCKWDGNTKDKGTCKVDESKDTTQTNAGEAGEKTTGCAAHFNDKNACEKMNEGKEKHVCECKKDGEGDKDKDELRCQNSSVLVNKKMALIASYFMYLV</sequence>
<feature type="chain" id="PRO_5004057816" evidence="10">
    <location>
        <begin position="28"/>
        <end position="522"/>
    </location>
</feature>
<proteinExistence type="predicted"/>
<dbReference type="AlphaFoldDB" id="M4SZX5"/>
<comment type="function">
    <text evidence="1">VSG forms a coat on the surface of the parasite. The trypanosome evades the immune response of the host by expressing a series of antigenically distinct VSGs from an estimated 1000 VSG genes.</text>
</comment>
<name>M4SZX5_9TRYP</name>
<dbReference type="EMBL" id="KC613515">
    <property type="protein sequence ID" value="AGH60946.1"/>
    <property type="molecule type" value="Genomic_DNA"/>
</dbReference>
<keyword evidence="7" id="KW-0325">Glycoprotein</keyword>
<organism evidence="13">
    <name type="scientific">Trypanosoma brucei</name>
    <dbReference type="NCBI Taxonomy" id="5691"/>
    <lineage>
        <taxon>Eukaryota</taxon>
        <taxon>Discoba</taxon>
        <taxon>Euglenozoa</taxon>
        <taxon>Kinetoplastea</taxon>
        <taxon>Metakinetoplastina</taxon>
        <taxon>Trypanosomatida</taxon>
        <taxon>Trypanosomatidae</taxon>
        <taxon>Trypanosoma</taxon>
    </lineage>
</organism>
<comment type="subcellular location">
    <subcellularLocation>
        <location evidence="2">Cell membrane</location>
        <topology evidence="2">Lipid-anchor</topology>
        <topology evidence="2">GPI-anchor</topology>
    </subcellularLocation>
</comment>
<evidence type="ECO:0000256" key="8">
    <source>
        <dbReference type="ARBA" id="ARBA00023288"/>
    </source>
</evidence>
<dbReference type="GO" id="GO:0098552">
    <property type="term" value="C:side of membrane"/>
    <property type="evidence" value="ECO:0007669"/>
    <property type="project" value="UniProtKB-KW"/>
</dbReference>
<dbReference type="VEuPathDB" id="TriTrypDB:Tb427_000463800"/>
<evidence type="ECO:0000256" key="10">
    <source>
        <dbReference type="SAM" id="SignalP"/>
    </source>
</evidence>
<evidence type="ECO:0000256" key="9">
    <source>
        <dbReference type="SAM" id="MobiDB-lite"/>
    </source>
</evidence>
<protein>
    <submittedName>
        <fullName evidence="13">Variant surface glycoprotein 370</fullName>
    </submittedName>
</protein>
<evidence type="ECO:0000256" key="5">
    <source>
        <dbReference type="ARBA" id="ARBA00022729"/>
    </source>
</evidence>
<dbReference type="InterPro" id="IPR025932">
    <property type="entry name" value="Trypano_VSG_B_N_dom"/>
</dbReference>
<dbReference type="Pfam" id="PF10659">
    <property type="entry name" value="Trypan_glycop_C"/>
    <property type="match status" value="1"/>
</dbReference>
<evidence type="ECO:0000313" key="13">
    <source>
        <dbReference type="EMBL" id="AGH60946.1"/>
    </source>
</evidence>